<organism evidence="1 2">
    <name type="scientific">Hibiscus sabdariffa</name>
    <name type="common">roselle</name>
    <dbReference type="NCBI Taxonomy" id="183260"/>
    <lineage>
        <taxon>Eukaryota</taxon>
        <taxon>Viridiplantae</taxon>
        <taxon>Streptophyta</taxon>
        <taxon>Embryophyta</taxon>
        <taxon>Tracheophyta</taxon>
        <taxon>Spermatophyta</taxon>
        <taxon>Magnoliopsida</taxon>
        <taxon>eudicotyledons</taxon>
        <taxon>Gunneridae</taxon>
        <taxon>Pentapetalae</taxon>
        <taxon>rosids</taxon>
        <taxon>malvids</taxon>
        <taxon>Malvales</taxon>
        <taxon>Malvaceae</taxon>
        <taxon>Malvoideae</taxon>
        <taxon>Hibiscus</taxon>
    </lineage>
</organism>
<name>A0ABR1ZVI4_9ROSI</name>
<proteinExistence type="predicted"/>
<dbReference type="Proteomes" id="UP001396334">
    <property type="component" value="Unassembled WGS sequence"/>
</dbReference>
<keyword evidence="2" id="KW-1185">Reference proteome</keyword>
<comment type="caution">
    <text evidence="1">The sequence shown here is derived from an EMBL/GenBank/DDBJ whole genome shotgun (WGS) entry which is preliminary data.</text>
</comment>
<evidence type="ECO:0000313" key="1">
    <source>
        <dbReference type="EMBL" id="KAK8484427.1"/>
    </source>
</evidence>
<reference evidence="1 2" key="1">
    <citation type="journal article" date="2024" name="G3 (Bethesda)">
        <title>Genome assembly of Hibiscus sabdariffa L. provides insights into metabolisms of medicinal natural products.</title>
        <authorList>
            <person name="Kim T."/>
        </authorList>
    </citation>
    <scope>NUCLEOTIDE SEQUENCE [LARGE SCALE GENOMIC DNA]</scope>
    <source>
        <strain evidence="1">TK-2024</strain>
        <tissue evidence="1">Old leaves</tissue>
    </source>
</reference>
<sequence>MCIKLSNKTGIDLPSLLNKTLPLVLLDNRHEFGCKVDIKFVLGIKRLLEDEREDEVAVVEDDVWCDKDDVSKSNSIT</sequence>
<protein>
    <submittedName>
        <fullName evidence="1">Uncharacterized protein</fullName>
    </submittedName>
</protein>
<accession>A0ABR1ZVI4</accession>
<evidence type="ECO:0000313" key="2">
    <source>
        <dbReference type="Proteomes" id="UP001396334"/>
    </source>
</evidence>
<dbReference type="EMBL" id="JBBPBN010000575">
    <property type="protein sequence ID" value="KAK8484427.1"/>
    <property type="molecule type" value="Genomic_DNA"/>
</dbReference>
<gene>
    <name evidence="1" type="ORF">V6N11_061790</name>
</gene>